<name>A0A4Y7Q2J7_9AGAM</name>
<dbReference type="PROSITE" id="PS50181">
    <property type="entry name" value="FBOX"/>
    <property type="match status" value="1"/>
</dbReference>
<gene>
    <name evidence="2" type="ORF">BD410DRAFT_282474</name>
</gene>
<dbReference type="EMBL" id="ML170178">
    <property type="protein sequence ID" value="TDL21864.1"/>
    <property type="molecule type" value="Genomic_DNA"/>
</dbReference>
<dbReference type="Gene3D" id="1.20.1280.50">
    <property type="match status" value="1"/>
</dbReference>
<accession>A0A4Y7Q2J7</accession>
<dbReference type="Pfam" id="PF12937">
    <property type="entry name" value="F-box-like"/>
    <property type="match status" value="1"/>
</dbReference>
<organism evidence="2 3">
    <name type="scientific">Rickenella mellea</name>
    <dbReference type="NCBI Taxonomy" id="50990"/>
    <lineage>
        <taxon>Eukaryota</taxon>
        <taxon>Fungi</taxon>
        <taxon>Dikarya</taxon>
        <taxon>Basidiomycota</taxon>
        <taxon>Agaricomycotina</taxon>
        <taxon>Agaricomycetes</taxon>
        <taxon>Hymenochaetales</taxon>
        <taxon>Rickenellaceae</taxon>
        <taxon>Rickenella</taxon>
    </lineage>
</organism>
<dbReference type="SUPFAM" id="SSF81383">
    <property type="entry name" value="F-box domain"/>
    <property type="match status" value="1"/>
</dbReference>
<dbReference type="AlphaFoldDB" id="A0A4Y7Q2J7"/>
<dbReference type="InterPro" id="IPR036047">
    <property type="entry name" value="F-box-like_dom_sf"/>
</dbReference>
<dbReference type="SMART" id="SM00256">
    <property type="entry name" value="FBOX"/>
    <property type="match status" value="1"/>
</dbReference>
<evidence type="ECO:0000313" key="2">
    <source>
        <dbReference type="EMBL" id="TDL21864.1"/>
    </source>
</evidence>
<dbReference type="VEuPathDB" id="FungiDB:BD410DRAFT_282474"/>
<feature type="domain" description="F-box" evidence="1">
    <location>
        <begin position="6"/>
        <end position="53"/>
    </location>
</feature>
<keyword evidence="3" id="KW-1185">Reference proteome</keyword>
<proteinExistence type="predicted"/>
<reference evidence="2 3" key="1">
    <citation type="submission" date="2018-06" db="EMBL/GenBank/DDBJ databases">
        <title>A transcriptomic atlas of mushroom development highlights an independent origin of complex multicellularity.</title>
        <authorList>
            <consortium name="DOE Joint Genome Institute"/>
            <person name="Krizsan K."/>
            <person name="Almasi E."/>
            <person name="Merenyi Z."/>
            <person name="Sahu N."/>
            <person name="Viragh M."/>
            <person name="Koszo T."/>
            <person name="Mondo S."/>
            <person name="Kiss B."/>
            <person name="Balint B."/>
            <person name="Kues U."/>
            <person name="Barry K."/>
            <person name="Hegedus J.C."/>
            <person name="Henrissat B."/>
            <person name="Johnson J."/>
            <person name="Lipzen A."/>
            <person name="Ohm R."/>
            <person name="Nagy I."/>
            <person name="Pangilinan J."/>
            <person name="Yan J."/>
            <person name="Xiong Y."/>
            <person name="Grigoriev I.V."/>
            <person name="Hibbett D.S."/>
            <person name="Nagy L.G."/>
        </authorList>
    </citation>
    <scope>NUCLEOTIDE SEQUENCE [LARGE SCALE GENOMIC DNA]</scope>
    <source>
        <strain evidence="2 3">SZMC22713</strain>
    </source>
</reference>
<dbReference type="OrthoDB" id="3023406at2759"/>
<sequence length="192" mass="21870">MYFPVTYNREVIPPEIVLNILLHASPLDLLRVQITSRYFRDILEANQHLWRLARKSLNPPVPDPVLPKEMYGRQANWSESAYANHVFGRSNCSFCGDSVDHLWVRSYYSLRQIVCIKGECRSAKHRYRVIHSALRIHDGLHFVQGSHSASEAEGWSTVVYTSATVLLAVRARRNRDPSALQPNADSEGQGRG</sequence>
<dbReference type="InterPro" id="IPR001810">
    <property type="entry name" value="F-box_dom"/>
</dbReference>
<dbReference type="Proteomes" id="UP000294933">
    <property type="component" value="Unassembled WGS sequence"/>
</dbReference>
<evidence type="ECO:0000313" key="3">
    <source>
        <dbReference type="Proteomes" id="UP000294933"/>
    </source>
</evidence>
<protein>
    <recommendedName>
        <fullName evidence="1">F-box domain-containing protein</fullName>
    </recommendedName>
</protein>
<evidence type="ECO:0000259" key="1">
    <source>
        <dbReference type="PROSITE" id="PS50181"/>
    </source>
</evidence>
<dbReference type="CDD" id="cd09917">
    <property type="entry name" value="F-box_SF"/>
    <property type="match status" value="1"/>
</dbReference>